<dbReference type="InterPro" id="IPR050836">
    <property type="entry name" value="SDS22/Internalin_LRR"/>
</dbReference>
<accession>A0A7D9DCG9</accession>
<dbReference type="SMART" id="SM00369">
    <property type="entry name" value="LRR_TYP"/>
    <property type="match status" value="8"/>
</dbReference>
<evidence type="ECO:0000313" key="2">
    <source>
        <dbReference type="EMBL" id="CAB3982416.1"/>
    </source>
</evidence>
<feature type="region of interest" description="Disordered" evidence="1">
    <location>
        <begin position="304"/>
        <end position="325"/>
    </location>
</feature>
<dbReference type="Pfam" id="PF12799">
    <property type="entry name" value="LRR_4"/>
    <property type="match status" value="1"/>
</dbReference>
<feature type="non-terminal residue" evidence="2">
    <location>
        <position position="1"/>
    </location>
</feature>
<name>A0A7D9DCG9_PARCT</name>
<dbReference type="InterPro" id="IPR032675">
    <property type="entry name" value="LRR_dom_sf"/>
</dbReference>
<organism evidence="2 3">
    <name type="scientific">Paramuricea clavata</name>
    <name type="common">Red gorgonian</name>
    <name type="synonym">Violescent sea-whip</name>
    <dbReference type="NCBI Taxonomy" id="317549"/>
    <lineage>
        <taxon>Eukaryota</taxon>
        <taxon>Metazoa</taxon>
        <taxon>Cnidaria</taxon>
        <taxon>Anthozoa</taxon>
        <taxon>Octocorallia</taxon>
        <taxon>Malacalcyonacea</taxon>
        <taxon>Plexauridae</taxon>
        <taxon>Paramuricea</taxon>
    </lineage>
</organism>
<dbReference type="PANTHER" id="PTHR46652">
    <property type="entry name" value="LEUCINE-RICH REPEAT AND IQ DOMAIN-CONTAINING PROTEIN 1-RELATED"/>
    <property type="match status" value="1"/>
</dbReference>
<evidence type="ECO:0000256" key="1">
    <source>
        <dbReference type="SAM" id="MobiDB-lite"/>
    </source>
</evidence>
<dbReference type="SMART" id="SM00365">
    <property type="entry name" value="LRR_SD22"/>
    <property type="match status" value="13"/>
</dbReference>
<dbReference type="EMBL" id="CACRXK020000497">
    <property type="protein sequence ID" value="CAB3982416.1"/>
    <property type="molecule type" value="Genomic_DNA"/>
</dbReference>
<sequence>MEEDEILLSEKQEKMLEELCITNGINYDKLKDGSGKRVKRLEMFFSGFPEIVGMSYFPNLVMLCIMGQDTLEKIEALEGLVHLEELWICEASVKEICGLDNCQKLKRLYLYDNAISKMRNLSMLKQLEVLWLNDNIIKSIEGLDGLLNLKEVNLSNNKISQIGNSLEKLPKLEILHISGNQIRSLKDLNNFIQVRSLHTLSLKDPVYGSNPVATVCNYSTYIFYHLPQIRRLDGYDVDNDSLKSLATTTVKKKRMYYNMRVKTLERNMSNLLRQVEDERSGLKESPCTRIRNLTNILKTLEREFESASPSQSSERNEVSSGNYNDTEIEQESYKQLIEAKVENVRDRVRELESICDEIDRCYVESREQVENISQSTIKRLLLELETGGNVRFEDGNTNDVWYTSCHDLVLSRFCASDFKAYDITGIKIHRITRVHNRVLRVAFDEKVSTFLAKSEEADCADQKDMYASSIEYLFTSWTPTLNLKDGFLRLLETGCQDIAENGEGEVRLSNNVFNSDCKRLEFLKQQAEEQGDLCPYRHGQLVIAKVFVGDTELAKKDESKSPFNRPEADSTPGPCTVNDKTVDYEFRMFTKISDPSCDCRTKQSDWMVYDGDLVLPEYVVDFEYLTKMKPLSPLICYYGMTSCDSGNIPNDDVMDPDSDILDMEPLVQPKPRLLQLTEDILLKHCSVESTKNITTLNLHDCGLTRLKNINHLANLRKLIVSFNCLTKLDDVTSMPSLSSLDASFNCLTTLDGLKACPVLTGLDVSWNNLQHIREEIGTIRKHVTSLASLNSRHNPWHRADNYRTYTIGRLRTLQVLDGQFITEQEHALALRQAAASRITSFTILAHSRTDDERLRSLSLASTATVLWKYSKNKPMVLDEDDTNWMKNVTTLHLDGQGISKLSNLEKLTRLRWASFSDNNINKIEGLETCTMLEELNLSRNCISKIDGLSKLTNLKRLDIAYNDITSLEVNTMENLIHLEYLSVENNSIVSIQGLKKCGSLQELFAGNNQVSNTREIFYLKGLQNLDILDLSGNQMASSNENHRLFVVYHLSFLKALNGIAVTSAERSCAKETLGG</sequence>
<dbReference type="SUPFAM" id="SSF52075">
    <property type="entry name" value="Outer arm dynein light chain 1"/>
    <property type="match status" value="3"/>
</dbReference>
<keyword evidence="3" id="KW-1185">Reference proteome</keyword>
<dbReference type="PANTHER" id="PTHR46652:SF3">
    <property type="entry name" value="LEUCINE-RICH REPEAT-CONTAINING PROTEIN 9"/>
    <property type="match status" value="1"/>
</dbReference>
<reference evidence="2" key="1">
    <citation type="submission" date="2020-04" db="EMBL/GenBank/DDBJ databases">
        <authorList>
            <person name="Alioto T."/>
            <person name="Alioto T."/>
            <person name="Gomez Garrido J."/>
        </authorList>
    </citation>
    <scope>NUCLEOTIDE SEQUENCE</scope>
    <source>
        <strain evidence="2">A484AB</strain>
    </source>
</reference>
<proteinExistence type="predicted"/>
<comment type="caution">
    <text evidence="2">The sequence shown here is derived from an EMBL/GenBank/DDBJ whole genome shotgun (WGS) entry which is preliminary data.</text>
</comment>
<evidence type="ECO:0000313" key="3">
    <source>
        <dbReference type="Proteomes" id="UP001152795"/>
    </source>
</evidence>
<dbReference type="Pfam" id="PF14580">
    <property type="entry name" value="LRR_9"/>
    <property type="match status" value="1"/>
</dbReference>
<dbReference type="InterPro" id="IPR025875">
    <property type="entry name" value="Leu-rich_rpt_4"/>
</dbReference>
<dbReference type="PROSITE" id="PS51450">
    <property type="entry name" value="LRR"/>
    <property type="match status" value="9"/>
</dbReference>
<dbReference type="SMART" id="SM00364">
    <property type="entry name" value="LRR_BAC"/>
    <property type="match status" value="5"/>
</dbReference>
<dbReference type="Gene3D" id="3.80.10.10">
    <property type="entry name" value="Ribonuclease Inhibitor"/>
    <property type="match status" value="5"/>
</dbReference>
<dbReference type="AlphaFoldDB" id="A0A7D9DCG9"/>
<dbReference type="InterPro" id="IPR001611">
    <property type="entry name" value="Leu-rich_rpt"/>
</dbReference>
<feature type="compositionally biased region" description="Polar residues" evidence="1">
    <location>
        <begin position="307"/>
        <end position="325"/>
    </location>
</feature>
<protein>
    <submittedName>
        <fullName evidence="2">Leucine-rich repeat-containing 9-like</fullName>
    </submittedName>
</protein>
<dbReference type="OrthoDB" id="1517790at2759"/>
<feature type="region of interest" description="Disordered" evidence="1">
    <location>
        <begin position="557"/>
        <end position="576"/>
    </location>
</feature>
<dbReference type="Proteomes" id="UP001152795">
    <property type="component" value="Unassembled WGS sequence"/>
</dbReference>
<dbReference type="InterPro" id="IPR003591">
    <property type="entry name" value="Leu-rich_rpt_typical-subtyp"/>
</dbReference>
<dbReference type="Gene3D" id="3.90.228.10">
    <property type="match status" value="1"/>
</dbReference>
<gene>
    <name evidence="2" type="ORF">PACLA_8A069748</name>
</gene>